<evidence type="ECO:0000256" key="11">
    <source>
        <dbReference type="ARBA" id="ARBA00022967"/>
    </source>
</evidence>
<dbReference type="InterPro" id="IPR023298">
    <property type="entry name" value="ATPase_P-typ_TM_dom_sf"/>
</dbReference>
<dbReference type="InterPro" id="IPR023299">
    <property type="entry name" value="ATPase_P-typ_cyto_dom_N"/>
</dbReference>
<dbReference type="InterPro" id="IPR023214">
    <property type="entry name" value="HAD_sf"/>
</dbReference>
<dbReference type="NCBIfam" id="TIGR01494">
    <property type="entry name" value="ATPase_P-type"/>
    <property type="match status" value="1"/>
</dbReference>
<dbReference type="Gene3D" id="2.70.150.10">
    <property type="entry name" value="Calcium-transporting ATPase, cytoplasmic transduction domain A"/>
    <property type="match status" value="1"/>
</dbReference>
<dbReference type="SUPFAM" id="SSF55008">
    <property type="entry name" value="HMA, heavy metal-associated domain"/>
    <property type="match status" value="1"/>
</dbReference>
<evidence type="ECO:0000256" key="16">
    <source>
        <dbReference type="SAM" id="MobiDB-lite"/>
    </source>
</evidence>
<dbReference type="InterPro" id="IPR018303">
    <property type="entry name" value="ATPase_P-typ_P_site"/>
</dbReference>
<evidence type="ECO:0000256" key="1">
    <source>
        <dbReference type="ARBA" id="ARBA00004651"/>
    </source>
</evidence>
<dbReference type="Gene3D" id="3.40.1110.10">
    <property type="entry name" value="Calcium-transporting ATPase, cytoplasmic domain N"/>
    <property type="match status" value="1"/>
</dbReference>
<evidence type="ECO:0000313" key="18">
    <source>
        <dbReference type="EMBL" id="KCZ97041.1"/>
    </source>
</evidence>
<dbReference type="Pfam" id="PF00122">
    <property type="entry name" value="E1-E2_ATPase"/>
    <property type="match status" value="1"/>
</dbReference>
<comment type="caution">
    <text evidence="18">The sequence shown here is derived from an EMBL/GenBank/DDBJ whole genome shotgun (WGS) entry which is preliminary data.</text>
</comment>
<keyword evidence="5" id="KW-0597">Phosphoprotein</keyword>
<feature type="domain" description="HMA" evidence="17">
    <location>
        <begin position="37"/>
        <end position="102"/>
    </location>
</feature>
<evidence type="ECO:0000256" key="3">
    <source>
        <dbReference type="ARBA" id="ARBA00022448"/>
    </source>
</evidence>
<keyword evidence="7 15" id="KW-0479">Metal-binding</keyword>
<evidence type="ECO:0000256" key="5">
    <source>
        <dbReference type="ARBA" id="ARBA00022553"/>
    </source>
</evidence>
<feature type="transmembrane region" description="Helical" evidence="15">
    <location>
        <begin position="372"/>
        <end position="394"/>
    </location>
</feature>
<keyword evidence="13" id="KW-0406">Ion transport</keyword>
<dbReference type="CDD" id="cd00371">
    <property type="entry name" value="HMA"/>
    <property type="match status" value="1"/>
</dbReference>
<feature type="transmembrane region" description="Helical" evidence="15">
    <location>
        <begin position="120"/>
        <end position="142"/>
    </location>
</feature>
<feature type="transmembrane region" description="Helical" evidence="15">
    <location>
        <begin position="216"/>
        <end position="234"/>
    </location>
</feature>
<dbReference type="InterPro" id="IPR036412">
    <property type="entry name" value="HAD-like_sf"/>
</dbReference>
<sequence length="739" mass="76867">MTDFPLDANGCPSGLAPPSGSDTSDPTAFVRKVGRQSRLSLTVRGAKCGGCLSRIEAAVTALPGVESARLNLSNGKLDIAWSGNLEPRRISEAVSNLGYGVAPLDTSTDDDAHKKEEQSLLLAMGVAGFATANIMLLSVSVWGGHGEMGEATRQGLHALSGVIALPTLIYSGRPFFKSAWNVLKKKRTNMDVPISLALILAFSVSVAETIRGGEHAYFDAACMLLFFLLIGRFLDARVRRRAWSAARDLAALASRTVTRISADGTPKSVRSEEVKPGDRILLASGERAVVDMVIEGGESEVDESLVTGESLPRWAGVGMKLMAGSINLSQPLTGRATAAAADSLLSEISQMLTAGEQKRSTYRQIADKAVSLYVPVVHSTALLTFLGWWLIGGIGLREAILIAVSTLIITCPCALALAAPVVQVVAAGRLFKGGAYLKSGDALERIAACDHIIFDKTGTLTLGTPRLVSTGIPASLLAEAAQLARASRHPLSRALTAAAGAGPLAKNVKEYPGLGLEGEVHGVPCRLGSAEWTGAKATGHTGATLFLGRGQETPVELRFEDDIQANAAGTLAKLRAMGMTMEIVSGDRAEAVAEVSRSLGIDQWMASASPQDKVARLEALQAEGRKVLMIGDGLNDAGALALAHASAAPGGALDVSQSASDTVYSGGLSPLPGLVKTARAAKAVMLENFGFAAVYNVVAVPIAIMGHATPLVAAIAMSGSSIIVCLNALRLTLNTEKQA</sequence>
<keyword evidence="8 15" id="KW-0547">Nucleotide-binding</keyword>
<dbReference type="PROSITE" id="PS00154">
    <property type="entry name" value="ATPASE_E1_E2"/>
    <property type="match status" value="1"/>
</dbReference>
<accession>A0A062VA54</accession>
<keyword evidence="19" id="KW-1185">Reference proteome</keyword>
<keyword evidence="11" id="KW-1278">Translocase</keyword>
<evidence type="ECO:0000259" key="17">
    <source>
        <dbReference type="PROSITE" id="PS50846"/>
    </source>
</evidence>
<feature type="transmembrane region" description="Helical" evidence="15">
    <location>
        <begin position="192"/>
        <end position="210"/>
    </location>
</feature>
<dbReference type="PANTHER" id="PTHR43520:SF5">
    <property type="entry name" value="CATION-TRANSPORTING P-TYPE ATPASE-RELATED"/>
    <property type="match status" value="1"/>
</dbReference>
<dbReference type="InterPro" id="IPR036163">
    <property type="entry name" value="HMA_dom_sf"/>
</dbReference>
<evidence type="ECO:0000256" key="7">
    <source>
        <dbReference type="ARBA" id="ARBA00022723"/>
    </source>
</evidence>
<dbReference type="PROSITE" id="PS50846">
    <property type="entry name" value="HMA_2"/>
    <property type="match status" value="1"/>
</dbReference>
<dbReference type="EMBL" id="ARYM01000027">
    <property type="protein sequence ID" value="KCZ97041.1"/>
    <property type="molecule type" value="Genomic_DNA"/>
</dbReference>
<dbReference type="Pfam" id="PF00403">
    <property type="entry name" value="HMA"/>
    <property type="match status" value="1"/>
</dbReference>
<keyword evidence="12 15" id="KW-1133">Transmembrane helix</keyword>
<dbReference type="AlphaFoldDB" id="A0A062VA54"/>
<dbReference type="GO" id="GO:0005507">
    <property type="term" value="F:copper ion binding"/>
    <property type="evidence" value="ECO:0007669"/>
    <property type="project" value="TreeGrafter"/>
</dbReference>
<evidence type="ECO:0000256" key="12">
    <source>
        <dbReference type="ARBA" id="ARBA00022989"/>
    </source>
</evidence>
<dbReference type="RefSeq" id="WP_035601523.1">
    <property type="nucleotide sequence ID" value="NZ_ARYM01000027.1"/>
</dbReference>
<feature type="transmembrane region" description="Helical" evidence="15">
    <location>
        <begin position="400"/>
        <end position="422"/>
    </location>
</feature>
<dbReference type="GO" id="GO:0016887">
    <property type="term" value="F:ATP hydrolysis activity"/>
    <property type="evidence" value="ECO:0007669"/>
    <property type="project" value="InterPro"/>
</dbReference>
<dbReference type="Proteomes" id="UP000027100">
    <property type="component" value="Unassembled WGS sequence"/>
</dbReference>
<dbReference type="InterPro" id="IPR059000">
    <property type="entry name" value="ATPase_P-type_domA"/>
</dbReference>
<dbReference type="GO" id="GO:0005886">
    <property type="term" value="C:plasma membrane"/>
    <property type="evidence" value="ECO:0007669"/>
    <property type="project" value="UniProtKB-SubCell"/>
</dbReference>
<keyword evidence="14 15" id="KW-0472">Membrane</keyword>
<dbReference type="InterPro" id="IPR006121">
    <property type="entry name" value="HMA_dom"/>
</dbReference>
<protein>
    <submittedName>
        <fullName evidence="18">Copper-translocating P-type ATPase</fullName>
    </submittedName>
</protein>
<keyword evidence="9 15" id="KW-0067">ATP-binding</keyword>
<comment type="subcellular location">
    <subcellularLocation>
        <location evidence="1">Cell membrane</location>
        <topology evidence="1">Multi-pass membrane protein</topology>
    </subcellularLocation>
</comment>
<feature type="transmembrane region" description="Helical" evidence="15">
    <location>
        <begin position="686"/>
        <end position="705"/>
    </location>
</feature>
<dbReference type="PRINTS" id="PR00119">
    <property type="entry name" value="CATATPASE"/>
</dbReference>
<dbReference type="InterPro" id="IPR027256">
    <property type="entry name" value="P-typ_ATPase_IB"/>
</dbReference>
<feature type="region of interest" description="Disordered" evidence="16">
    <location>
        <begin position="1"/>
        <end position="26"/>
    </location>
</feature>
<keyword evidence="4 15" id="KW-1003">Cell membrane</keyword>
<feature type="transmembrane region" description="Helical" evidence="15">
    <location>
        <begin position="711"/>
        <end position="729"/>
    </location>
</feature>
<dbReference type="PANTHER" id="PTHR43520">
    <property type="entry name" value="ATP7, ISOFORM B"/>
    <property type="match status" value="1"/>
</dbReference>
<comment type="similarity">
    <text evidence="2 15">Belongs to the cation transport ATPase (P-type) (TC 3.A.3) family. Type IB subfamily.</text>
</comment>
<dbReference type="SUPFAM" id="SSF81653">
    <property type="entry name" value="Calcium ATPase, transduction domain A"/>
    <property type="match status" value="1"/>
</dbReference>
<dbReference type="NCBIfam" id="TIGR01511">
    <property type="entry name" value="ATPase-IB1_Cu"/>
    <property type="match status" value="1"/>
</dbReference>
<evidence type="ECO:0000256" key="15">
    <source>
        <dbReference type="RuleBase" id="RU362081"/>
    </source>
</evidence>
<dbReference type="InterPro" id="IPR008250">
    <property type="entry name" value="ATPase_P-typ_transduc_dom_A_sf"/>
</dbReference>
<keyword evidence="6 15" id="KW-0812">Transmembrane</keyword>
<dbReference type="STRING" id="1280954.HPO_17125"/>
<dbReference type="PATRIC" id="fig|1280954.3.peg.3459"/>
<dbReference type="GO" id="GO:0005524">
    <property type="term" value="F:ATP binding"/>
    <property type="evidence" value="ECO:0007669"/>
    <property type="project" value="UniProtKB-UniRule"/>
</dbReference>
<organism evidence="18 19">
    <name type="scientific">Hyphomonas polymorpha PS728</name>
    <dbReference type="NCBI Taxonomy" id="1280954"/>
    <lineage>
        <taxon>Bacteria</taxon>
        <taxon>Pseudomonadati</taxon>
        <taxon>Pseudomonadota</taxon>
        <taxon>Alphaproteobacteria</taxon>
        <taxon>Hyphomonadales</taxon>
        <taxon>Hyphomonadaceae</taxon>
        <taxon>Hyphomonas</taxon>
    </lineage>
</organism>
<dbReference type="InterPro" id="IPR001757">
    <property type="entry name" value="P_typ_ATPase"/>
</dbReference>
<dbReference type="GO" id="GO:0055070">
    <property type="term" value="P:copper ion homeostasis"/>
    <property type="evidence" value="ECO:0007669"/>
    <property type="project" value="TreeGrafter"/>
</dbReference>
<proteinExistence type="inferred from homology"/>
<keyword evidence="10" id="KW-0460">Magnesium</keyword>
<evidence type="ECO:0000256" key="8">
    <source>
        <dbReference type="ARBA" id="ARBA00022741"/>
    </source>
</evidence>
<evidence type="ECO:0000256" key="9">
    <source>
        <dbReference type="ARBA" id="ARBA00022840"/>
    </source>
</evidence>
<feature type="transmembrane region" description="Helical" evidence="15">
    <location>
        <begin position="154"/>
        <end position="171"/>
    </location>
</feature>
<evidence type="ECO:0000256" key="10">
    <source>
        <dbReference type="ARBA" id="ARBA00022842"/>
    </source>
</evidence>
<gene>
    <name evidence="18" type="ORF">HPO_17125</name>
</gene>
<evidence type="ECO:0000256" key="14">
    <source>
        <dbReference type="ARBA" id="ARBA00023136"/>
    </source>
</evidence>
<keyword evidence="3" id="KW-0813">Transport</keyword>
<evidence type="ECO:0000256" key="2">
    <source>
        <dbReference type="ARBA" id="ARBA00006024"/>
    </source>
</evidence>
<dbReference type="GO" id="GO:0043682">
    <property type="term" value="F:P-type divalent copper transporter activity"/>
    <property type="evidence" value="ECO:0007669"/>
    <property type="project" value="TreeGrafter"/>
</dbReference>
<dbReference type="OrthoDB" id="9807843at2"/>
<evidence type="ECO:0000256" key="4">
    <source>
        <dbReference type="ARBA" id="ARBA00022475"/>
    </source>
</evidence>
<name>A0A062VA54_9PROT</name>
<reference evidence="18 19" key="1">
    <citation type="journal article" date="2014" name="Antonie Van Leeuwenhoek">
        <title>Hyphomonas beringensis sp. nov. and Hyphomonas chukchiensis sp. nov., isolated from surface seawater of the Bering Sea and Chukchi Sea.</title>
        <authorList>
            <person name="Li C."/>
            <person name="Lai Q."/>
            <person name="Li G."/>
            <person name="Dong C."/>
            <person name="Wang J."/>
            <person name="Liao Y."/>
            <person name="Shao Z."/>
        </authorList>
    </citation>
    <scope>NUCLEOTIDE SEQUENCE [LARGE SCALE GENOMIC DNA]</scope>
    <source>
        <strain evidence="18 19">PS728</strain>
    </source>
</reference>
<dbReference type="SUPFAM" id="SSF81665">
    <property type="entry name" value="Calcium ATPase, transmembrane domain M"/>
    <property type="match status" value="1"/>
</dbReference>
<dbReference type="NCBIfam" id="TIGR01525">
    <property type="entry name" value="ATPase-IB_hvy"/>
    <property type="match status" value="1"/>
</dbReference>
<evidence type="ECO:0000256" key="6">
    <source>
        <dbReference type="ARBA" id="ARBA00022692"/>
    </source>
</evidence>
<evidence type="ECO:0000313" key="19">
    <source>
        <dbReference type="Proteomes" id="UP000027100"/>
    </source>
</evidence>
<dbReference type="Gene3D" id="3.30.70.100">
    <property type="match status" value="1"/>
</dbReference>
<dbReference type="Pfam" id="PF00702">
    <property type="entry name" value="Hydrolase"/>
    <property type="match status" value="1"/>
</dbReference>
<dbReference type="SUPFAM" id="SSF56784">
    <property type="entry name" value="HAD-like"/>
    <property type="match status" value="1"/>
</dbReference>
<dbReference type="Gene3D" id="3.40.50.1000">
    <property type="entry name" value="HAD superfamily/HAD-like"/>
    <property type="match status" value="1"/>
</dbReference>
<dbReference type="eggNOG" id="COG2217">
    <property type="taxonomic scope" value="Bacteria"/>
</dbReference>
<dbReference type="eggNOG" id="COG2608">
    <property type="taxonomic scope" value="Bacteria"/>
</dbReference>
<evidence type="ECO:0000256" key="13">
    <source>
        <dbReference type="ARBA" id="ARBA00023065"/>
    </source>
</evidence>